<dbReference type="InterPro" id="IPR004625">
    <property type="entry name" value="PyrdxlKinase"/>
</dbReference>
<keyword evidence="5" id="KW-0067">ATP-binding</keyword>
<dbReference type="EMBL" id="FPIP01000001">
    <property type="protein sequence ID" value="SFW12601.1"/>
    <property type="molecule type" value="Genomic_DNA"/>
</dbReference>
<keyword evidence="4 7" id="KW-0418">Kinase</keyword>
<name>A0A1K1LNY4_RUMFL</name>
<evidence type="ECO:0000256" key="2">
    <source>
        <dbReference type="ARBA" id="ARBA00022679"/>
    </source>
</evidence>
<dbReference type="InterPro" id="IPR013749">
    <property type="entry name" value="PM/HMP-P_kinase-1"/>
</dbReference>
<dbReference type="PANTHER" id="PTHR10534">
    <property type="entry name" value="PYRIDOXAL KINASE"/>
    <property type="match status" value="1"/>
</dbReference>
<dbReference type="AlphaFoldDB" id="A0A1K1LNY4"/>
<dbReference type="SUPFAM" id="SSF53613">
    <property type="entry name" value="Ribokinase-like"/>
    <property type="match status" value="1"/>
</dbReference>
<dbReference type="CDD" id="cd01173">
    <property type="entry name" value="pyridoxal_pyridoxamine_kinase"/>
    <property type="match status" value="1"/>
</dbReference>
<dbReference type="PANTHER" id="PTHR10534:SF2">
    <property type="entry name" value="PYRIDOXAL KINASE"/>
    <property type="match status" value="1"/>
</dbReference>
<dbReference type="Proteomes" id="UP000183461">
    <property type="component" value="Unassembled WGS sequence"/>
</dbReference>
<reference evidence="7 8" key="1">
    <citation type="submission" date="2016-11" db="EMBL/GenBank/DDBJ databases">
        <authorList>
            <person name="Jaros S."/>
            <person name="Januszkiewicz K."/>
            <person name="Wedrychowicz H."/>
        </authorList>
    </citation>
    <scope>NUCLEOTIDE SEQUENCE [LARGE SCALE GENOMIC DNA]</scope>
    <source>
        <strain evidence="7 8">YL228</strain>
    </source>
</reference>
<gene>
    <name evidence="7" type="ORF">SAMN02910280_0628</name>
</gene>
<dbReference type="NCBIfam" id="NF005491">
    <property type="entry name" value="PRK07105.1"/>
    <property type="match status" value="1"/>
</dbReference>
<keyword evidence="3" id="KW-0547">Nucleotide-binding</keyword>
<dbReference type="Pfam" id="PF08543">
    <property type="entry name" value="Phos_pyr_kin"/>
    <property type="match status" value="1"/>
</dbReference>
<evidence type="ECO:0000313" key="8">
    <source>
        <dbReference type="Proteomes" id="UP000183461"/>
    </source>
</evidence>
<evidence type="ECO:0000256" key="3">
    <source>
        <dbReference type="ARBA" id="ARBA00022741"/>
    </source>
</evidence>
<evidence type="ECO:0000259" key="6">
    <source>
        <dbReference type="Pfam" id="PF08543"/>
    </source>
</evidence>
<evidence type="ECO:0000256" key="5">
    <source>
        <dbReference type="ARBA" id="ARBA00022840"/>
    </source>
</evidence>
<evidence type="ECO:0000256" key="1">
    <source>
        <dbReference type="ARBA" id="ARBA00012104"/>
    </source>
</evidence>
<dbReference type="GO" id="GO:0005524">
    <property type="term" value="F:ATP binding"/>
    <property type="evidence" value="ECO:0007669"/>
    <property type="project" value="UniProtKB-KW"/>
</dbReference>
<keyword evidence="2" id="KW-0808">Transferase</keyword>
<evidence type="ECO:0000256" key="4">
    <source>
        <dbReference type="ARBA" id="ARBA00022777"/>
    </source>
</evidence>
<protein>
    <recommendedName>
        <fullName evidence="1">pyridoxal kinase</fullName>
        <ecNumber evidence="1">2.7.1.35</ecNumber>
    </recommendedName>
</protein>
<organism evidence="7 8">
    <name type="scientific">Ruminococcus flavefaciens</name>
    <dbReference type="NCBI Taxonomy" id="1265"/>
    <lineage>
        <taxon>Bacteria</taxon>
        <taxon>Bacillati</taxon>
        <taxon>Bacillota</taxon>
        <taxon>Clostridia</taxon>
        <taxon>Eubacteriales</taxon>
        <taxon>Oscillospiraceae</taxon>
        <taxon>Ruminococcus</taxon>
    </lineage>
</organism>
<feature type="domain" description="Pyridoxamine kinase/Phosphomethylpyrimidine kinase" evidence="6">
    <location>
        <begin position="72"/>
        <end position="257"/>
    </location>
</feature>
<sequence length="283" mass="31597">MMNMKKIVSIQDISCFGKCSLTVALPIISAMGIETAVIPTAVLSTHTGEGFKDYTFRDLTSDIPAIAKHWKSMDLKFDALYTGYLGSMEQVQIVSDFFDDFSTKDNYIIVDPVLGDAGKLYAGFTQEFVSEMKRLCAKADFIMPNMTEVAFLLGIPYTETYDEAYVRDVLRRLAALGCKVPVITGVHFDDKQQGAAAYDSVNDKYYFSFDKNVNMRFHGTGDIFSSVFSGACALGMDIQQCLDIAVKFTLDCIEATIPNMQETWYGSCFELCLGKLIEYVNKR</sequence>
<dbReference type="InterPro" id="IPR029056">
    <property type="entry name" value="Ribokinase-like"/>
</dbReference>
<dbReference type="EC" id="2.7.1.35" evidence="1"/>
<dbReference type="GO" id="GO:0009443">
    <property type="term" value="P:pyridoxal 5'-phosphate salvage"/>
    <property type="evidence" value="ECO:0007669"/>
    <property type="project" value="InterPro"/>
</dbReference>
<dbReference type="Gene3D" id="3.40.1190.20">
    <property type="match status" value="1"/>
</dbReference>
<dbReference type="GO" id="GO:0008478">
    <property type="term" value="F:pyridoxal kinase activity"/>
    <property type="evidence" value="ECO:0007669"/>
    <property type="project" value="UniProtKB-EC"/>
</dbReference>
<proteinExistence type="predicted"/>
<evidence type="ECO:0000313" key="7">
    <source>
        <dbReference type="EMBL" id="SFW12601.1"/>
    </source>
</evidence>
<accession>A0A1K1LNY4</accession>
<dbReference type="GO" id="GO:0005829">
    <property type="term" value="C:cytosol"/>
    <property type="evidence" value="ECO:0007669"/>
    <property type="project" value="TreeGrafter"/>
</dbReference>